<accession>A0A6I6C6Q2</accession>
<keyword evidence="1" id="KW-0812">Transmembrane</keyword>
<keyword evidence="1" id="KW-1133">Transmembrane helix</keyword>
<keyword evidence="1" id="KW-0472">Membrane</keyword>
<sequence>MGILVKIFLSWSCLYTNVVPTTNFLVKQFATSEETNVKDGDNQKVEYKYNSFLTDDKIKSTNITENWLMYSGRILKYYYANYITGLTQNIVGEIQEILTVKKEESPTESDTQEDKTSKLEKIEFYRSLFIQNLIGSTLNISIYGASSDNEFFAEAFSKWLQTPRELMNKSWYITNNFFCNVLPMLMKNGDTLQNKTKTIINWINGQNKSNEYDISLKSPLSNTIDLHYQNSNIGWKSSVNGVNYFDQSISKIIQQCKIFELKEDSKSKLRYLLNDWMNDSFTPAPDISIALFESFNSQHFGDFKSLDSYLQNRTIDEAGYSTVWFSNILSFLKKDYAHNSKLGDDYFDWTDQKKASFESIVTQLFNYLYSIISNDEGLSNLISAFVVAGDEKLVGDKSDGLVAGYTSTSFVRMSNNKYSVKSSYIVILANALTIKDYNSEYLSGFWSAPDEMHVLVHEFGHALDGYGGKDDYYRRTSEANSSYYPDYYEGKYVGGYDSVKVSDLELYSTYAIAAIALFATLCFLYGSNRIKKARK</sequence>
<gene>
    <name evidence="2" type="ORF">STABA_v1c05070</name>
</gene>
<dbReference type="Proteomes" id="UP000424468">
    <property type="component" value="Chromosome"/>
</dbReference>
<keyword evidence="3" id="KW-1185">Reference proteome</keyword>
<protein>
    <submittedName>
        <fullName evidence="2">Uncharacterized protein</fullName>
    </submittedName>
</protein>
<reference evidence="2 3" key="1">
    <citation type="submission" date="2019-11" db="EMBL/GenBank/DDBJ databases">
        <title>Complete genome sequence of Spiroplasma tabanidicola TAUS-1 (DSM 22603).</title>
        <authorList>
            <person name="Huang C.-T."/>
            <person name="Lin Y.-C."/>
            <person name="Kuo C.-H."/>
        </authorList>
    </citation>
    <scope>NUCLEOTIDE SEQUENCE [LARGE SCALE GENOMIC DNA]</scope>
    <source>
        <strain evidence="2 3">TAUS-1</strain>
    </source>
</reference>
<name>A0A6I6C6Q2_9MOLU</name>
<dbReference type="EMBL" id="CP046276">
    <property type="protein sequence ID" value="QGS51870.1"/>
    <property type="molecule type" value="Genomic_DNA"/>
</dbReference>
<evidence type="ECO:0000256" key="1">
    <source>
        <dbReference type="SAM" id="Phobius"/>
    </source>
</evidence>
<proteinExistence type="predicted"/>
<evidence type="ECO:0000313" key="3">
    <source>
        <dbReference type="Proteomes" id="UP000424468"/>
    </source>
</evidence>
<organism evidence="2 3">
    <name type="scientific">Spiroplasma tabanidicola</name>
    <dbReference type="NCBI Taxonomy" id="324079"/>
    <lineage>
        <taxon>Bacteria</taxon>
        <taxon>Bacillati</taxon>
        <taxon>Mycoplasmatota</taxon>
        <taxon>Mollicutes</taxon>
        <taxon>Entomoplasmatales</taxon>
        <taxon>Spiroplasmataceae</taxon>
        <taxon>Spiroplasma</taxon>
    </lineage>
</organism>
<dbReference type="AlphaFoldDB" id="A0A6I6C6Q2"/>
<dbReference type="OrthoDB" id="397686at2"/>
<dbReference type="KEGG" id="stab:STABA_v1c05070"/>
<evidence type="ECO:0000313" key="2">
    <source>
        <dbReference type="EMBL" id="QGS51870.1"/>
    </source>
</evidence>
<feature type="transmembrane region" description="Helical" evidence="1">
    <location>
        <begin position="507"/>
        <end position="526"/>
    </location>
</feature>